<dbReference type="Pfam" id="PF03190">
    <property type="entry name" value="Thioredox_DsbH"/>
    <property type="match status" value="1"/>
</dbReference>
<reference evidence="2 3" key="1">
    <citation type="submission" date="2016-10" db="EMBL/GenBank/DDBJ databases">
        <authorList>
            <person name="de Groot N.N."/>
        </authorList>
    </citation>
    <scope>NUCLEOTIDE SEQUENCE [LARGE SCALE GENOMIC DNA]</scope>
    <source>
        <strain evidence="2 3">ATCC 35022</strain>
    </source>
</reference>
<dbReference type="SUPFAM" id="SSF52833">
    <property type="entry name" value="Thioredoxin-like"/>
    <property type="match status" value="1"/>
</dbReference>
<keyword evidence="3" id="KW-1185">Reference proteome</keyword>
<dbReference type="PANTHER" id="PTHR42899">
    <property type="entry name" value="SPERMATOGENESIS-ASSOCIATED PROTEIN 20"/>
    <property type="match status" value="1"/>
</dbReference>
<organism evidence="2 3">
    <name type="scientific">Bauldia litoralis</name>
    <dbReference type="NCBI Taxonomy" id="665467"/>
    <lineage>
        <taxon>Bacteria</taxon>
        <taxon>Pseudomonadati</taxon>
        <taxon>Pseudomonadota</taxon>
        <taxon>Alphaproteobacteria</taxon>
        <taxon>Hyphomicrobiales</taxon>
        <taxon>Kaistiaceae</taxon>
        <taxon>Bauldia</taxon>
    </lineage>
</organism>
<dbReference type="EMBL" id="FMXQ01000003">
    <property type="protein sequence ID" value="SDB22741.1"/>
    <property type="molecule type" value="Genomic_DNA"/>
</dbReference>
<dbReference type="STRING" id="665467.SAMN02982931_01715"/>
<dbReference type="RefSeq" id="WP_090875994.1">
    <property type="nucleotide sequence ID" value="NZ_FMXQ01000003.1"/>
</dbReference>
<dbReference type="Proteomes" id="UP000199071">
    <property type="component" value="Unassembled WGS sequence"/>
</dbReference>
<accession>A0A1G6BQ33</accession>
<sequence>MSENLLAHESSPYLLQHKDNPVHWRAWGPDALNEARRENKPILLSVGYAACHWCHVMAHESFEDPTTAAVMNRLFVNIKVDREERPDIDQIYMTALHALGEQGGWPLTMFLTPDGKPIWGGTYFPPTARYGRPAFTSILEEVARVVREEPETVAHNSGLLMNRLSERRTEADATVTLDRDLLDRAATRLLSLTDPDHGGTRGAPKFPQPSLLAFLWRAGGRTQDPAYRQTVLTTLRNICQGGIYDHLGGGFARYAVDDRWLVPHFEKMLYDNGQLIELLCLAFIAAGDTLFRDRVEETIGWLDREMTTPSGAFAASIDADSEGHEGKFYVWSEAEITDVLGPEEGAFFARAYGVYTDGNWEGVNILNRLGTMDRLPHEDEARLARARAKLLDQRTRRIRPATDDKILADWNGLSIAALALAGSTFDRADWIDAAKRAYAFITGPMARNGRLAHSWRDDKSVFPGLATDYADTIKAALALHAATLDTHFIAEAERLAGLIRRHHWDDEAAGYFLPADDAEALIVRPRSETDEATPSANAIMAQNLTRLWHLTGNDAYRADADAIIAAAGPAIAQNLFASAAMLSALDLRMRATDVVIVHPAESSPADLIAHTRNHWTDDIILSVYEGAADLPTGHPASGKTTADNRPTAYVCHGETCSLPITGPKDLAALLQRQPA</sequence>
<proteinExistence type="predicted"/>
<protein>
    <recommendedName>
        <fullName evidence="1">Spermatogenesis-associated protein 20-like TRX domain-containing protein</fullName>
    </recommendedName>
</protein>
<dbReference type="InterPro" id="IPR008928">
    <property type="entry name" value="6-hairpin_glycosidase_sf"/>
</dbReference>
<dbReference type="GO" id="GO:0005975">
    <property type="term" value="P:carbohydrate metabolic process"/>
    <property type="evidence" value="ECO:0007669"/>
    <property type="project" value="InterPro"/>
</dbReference>
<dbReference type="AlphaFoldDB" id="A0A1G6BQ33"/>
<dbReference type="Gene3D" id="1.50.10.20">
    <property type="match status" value="1"/>
</dbReference>
<dbReference type="CDD" id="cd02955">
    <property type="entry name" value="SSP411"/>
    <property type="match status" value="1"/>
</dbReference>
<evidence type="ECO:0000313" key="3">
    <source>
        <dbReference type="Proteomes" id="UP000199071"/>
    </source>
</evidence>
<dbReference type="InterPro" id="IPR024705">
    <property type="entry name" value="Ssp411"/>
</dbReference>
<dbReference type="Gene3D" id="3.40.30.10">
    <property type="entry name" value="Glutaredoxin"/>
    <property type="match status" value="1"/>
</dbReference>
<gene>
    <name evidence="2" type="ORF">SAMN02982931_01715</name>
</gene>
<dbReference type="OrthoDB" id="9762614at2"/>
<dbReference type="Gene3D" id="1.50.10.10">
    <property type="match status" value="1"/>
</dbReference>
<dbReference type="SUPFAM" id="SSF48208">
    <property type="entry name" value="Six-hairpin glycosidases"/>
    <property type="match status" value="1"/>
</dbReference>
<dbReference type="InterPro" id="IPR036249">
    <property type="entry name" value="Thioredoxin-like_sf"/>
</dbReference>
<feature type="domain" description="Spermatogenesis-associated protein 20-like TRX" evidence="1">
    <location>
        <begin position="4"/>
        <end position="164"/>
    </location>
</feature>
<dbReference type="InterPro" id="IPR012341">
    <property type="entry name" value="6hp_glycosidase-like_sf"/>
</dbReference>
<dbReference type="PANTHER" id="PTHR42899:SF1">
    <property type="entry name" value="SPERMATOGENESIS-ASSOCIATED PROTEIN 20"/>
    <property type="match status" value="1"/>
</dbReference>
<dbReference type="InterPro" id="IPR004879">
    <property type="entry name" value="Ssp411-like_TRX"/>
</dbReference>
<evidence type="ECO:0000259" key="1">
    <source>
        <dbReference type="Pfam" id="PF03190"/>
    </source>
</evidence>
<evidence type="ECO:0000313" key="2">
    <source>
        <dbReference type="EMBL" id="SDB22741.1"/>
    </source>
</evidence>
<dbReference type="PIRSF" id="PIRSF006402">
    <property type="entry name" value="UCP006402_thioredoxin"/>
    <property type="match status" value="1"/>
</dbReference>
<name>A0A1G6BQ33_9HYPH</name>